<dbReference type="EMBL" id="BOOU01000096">
    <property type="protein sequence ID" value="GII81369.1"/>
    <property type="molecule type" value="Genomic_DNA"/>
</dbReference>
<keyword evidence="2" id="KW-0804">Transcription</keyword>
<evidence type="ECO:0000256" key="1">
    <source>
        <dbReference type="ARBA" id="ARBA00023015"/>
    </source>
</evidence>
<dbReference type="RefSeq" id="WP_203993528.1">
    <property type="nucleotide sequence ID" value="NZ_BOOU01000096.1"/>
</dbReference>
<dbReference type="Proteomes" id="UP000655287">
    <property type="component" value="Unassembled WGS sequence"/>
</dbReference>
<proteinExistence type="predicted"/>
<organism evidence="3 4">
    <name type="scientific">Sphaerisporangium rufum</name>
    <dbReference type="NCBI Taxonomy" id="1381558"/>
    <lineage>
        <taxon>Bacteria</taxon>
        <taxon>Bacillati</taxon>
        <taxon>Actinomycetota</taxon>
        <taxon>Actinomycetes</taxon>
        <taxon>Streptosporangiales</taxon>
        <taxon>Streptosporangiaceae</taxon>
        <taxon>Sphaerisporangium</taxon>
    </lineage>
</organism>
<name>A0A919R862_9ACTN</name>
<evidence type="ECO:0008006" key="5">
    <source>
        <dbReference type="Google" id="ProtNLM"/>
    </source>
</evidence>
<keyword evidence="4" id="KW-1185">Reference proteome</keyword>
<keyword evidence="1" id="KW-0805">Transcription regulation</keyword>
<evidence type="ECO:0000313" key="3">
    <source>
        <dbReference type="EMBL" id="GII81369.1"/>
    </source>
</evidence>
<dbReference type="SUPFAM" id="SSF46689">
    <property type="entry name" value="Homeodomain-like"/>
    <property type="match status" value="1"/>
</dbReference>
<sequence>MSKARLLITAVVVEGRSPAEVARAYGVSKGWMSKLLARYRAEGEAAFEPRSRRPLTSPNAIDADTVELIVRLRKELTGQGLDGGPDTIAWHLRTHHRRTVSRATISRYLTRHGLVTPEPNKRPRSSYIRFQAALPNETWQADFTHYRLTDGADAEILTWPATILGTRCR</sequence>
<protein>
    <recommendedName>
        <fullName evidence="5">Transposase</fullName>
    </recommendedName>
</protein>
<dbReference type="AlphaFoldDB" id="A0A919R862"/>
<comment type="caution">
    <text evidence="3">The sequence shown here is derived from an EMBL/GenBank/DDBJ whole genome shotgun (WGS) entry which is preliminary data.</text>
</comment>
<gene>
    <name evidence="3" type="ORF">Sru01_63510</name>
</gene>
<dbReference type="Gene3D" id="1.10.10.2690">
    <property type="match status" value="1"/>
</dbReference>
<reference evidence="3" key="1">
    <citation type="submission" date="2021-01" db="EMBL/GenBank/DDBJ databases">
        <title>Whole genome shotgun sequence of Sphaerisporangium rufum NBRC 109079.</title>
        <authorList>
            <person name="Komaki H."/>
            <person name="Tamura T."/>
        </authorList>
    </citation>
    <scope>NUCLEOTIDE SEQUENCE</scope>
    <source>
        <strain evidence="3">NBRC 109079</strain>
    </source>
</reference>
<dbReference type="InterPro" id="IPR053721">
    <property type="entry name" value="Fimbrial_Adhesin_Reg"/>
</dbReference>
<dbReference type="InterPro" id="IPR009057">
    <property type="entry name" value="Homeodomain-like_sf"/>
</dbReference>
<evidence type="ECO:0000256" key="2">
    <source>
        <dbReference type="ARBA" id="ARBA00023163"/>
    </source>
</evidence>
<accession>A0A919R862</accession>
<evidence type="ECO:0000313" key="4">
    <source>
        <dbReference type="Proteomes" id="UP000655287"/>
    </source>
</evidence>
<dbReference type="Pfam" id="PF13565">
    <property type="entry name" value="HTH_32"/>
    <property type="match status" value="1"/>
</dbReference>